<feature type="transmembrane region" description="Helical" evidence="1">
    <location>
        <begin position="70"/>
        <end position="92"/>
    </location>
</feature>
<feature type="domain" description="Cysteinyl-tRNA ligase anticodon binding" evidence="2">
    <location>
        <begin position="181"/>
        <end position="232"/>
    </location>
</feature>
<reference evidence="5" key="1">
    <citation type="journal article" date="2019" name="Int. J. Syst. Evol. Microbiol.">
        <title>The Global Catalogue of Microorganisms (GCM) 10K type strain sequencing project: providing services to taxonomists for standard genome sequencing and annotation.</title>
        <authorList>
            <consortium name="The Broad Institute Genomics Platform"/>
            <consortium name="The Broad Institute Genome Sequencing Center for Infectious Disease"/>
            <person name="Wu L."/>
            <person name="Ma J."/>
        </authorList>
    </citation>
    <scope>NUCLEOTIDE SEQUENCE [LARGE SCALE GENOMIC DNA]</scope>
    <source>
        <strain evidence="5">SYNS20</strain>
    </source>
</reference>
<accession>A0ABW2JAV8</accession>
<dbReference type="Pfam" id="PF23494">
    <property type="entry name" value="bPH_10"/>
    <property type="match status" value="1"/>
</dbReference>
<keyword evidence="1" id="KW-0472">Membrane</keyword>
<gene>
    <name evidence="4" type="ORF">ACFQVC_01060</name>
</gene>
<dbReference type="InterPro" id="IPR057798">
    <property type="entry name" value="PH_YqeB"/>
</dbReference>
<protein>
    <submittedName>
        <fullName evidence="4">Uncharacterized protein</fullName>
    </submittedName>
</protein>
<dbReference type="InterPro" id="IPR056411">
    <property type="entry name" value="CysS_C"/>
</dbReference>
<dbReference type="RefSeq" id="WP_381825374.1">
    <property type="nucleotide sequence ID" value="NZ_JBHTCF010000001.1"/>
</dbReference>
<feature type="transmembrane region" description="Helical" evidence="1">
    <location>
        <begin position="26"/>
        <end position="50"/>
    </location>
</feature>
<evidence type="ECO:0000313" key="4">
    <source>
        <dbReference type="EMBL" id="MFC7302804.1"/>
    </source>
</evidence>
<evidence type="ECO:0000313" key="5">
    <source>
        <dbReference type="Proteomes" id="UP001596523"/>
    </source>
</evidence>
<evidence type="ECO:0000259" key="3">
    <source>
        <dbReference type="Pfam" id="PF23494"/>
    </source>
</evidence>
<sequence length="239" mass="25568">MSVEAQANVPAGARPAKVTEVKQPQWVPFALAVIGTGAGFAVKHLAQWLVTLPRAPFKGPAETLTAVPEPWLTVGLLVAGAVVGLLAGFIILHEELAVRVAADRVVLSRADSPREFARGQVAMAARDGKDLVLIGTGGEQLAREECDFTARRLAAAFTTHGYAWAAADPHAGDFRRWVPDTPGLPAGADALFKAREKALERSDGTSDARELHEELARLGVYVRDSKSRQYWRVTVSTGA</sequence>
<dbReference type="Pfam" id="PF23493">
    <property type="entry name" value="CysS_C"/>
    <property type="match status" value="1"/>
</dbReference>
<dbReference type="Proteomes" id="UP001596523">
    <property type="component" value="Unassembled WGS sequence"/>
</dbReference>
<dbReference type="EMBL" id="JBHTCF010000001">
    <property type="protein sequence ID" value="MFC7302804.1"/>
    <property type="molecule type" value="Genomic_DNA"/>
</dbReference>
<keyword evidence="1" id="KW-1133">Transmembrane helix</keyword>
<evidence type="ECO:0000259" key="2">
    <source>
        <dbReference type="Pfam" id="PF23493"/>
    </source>
</evidence>
<proteinExistence type="predicted"/>
<organism evidence="4 5">
    <name type="scientific">Streptomyces monticola</name>
    <dbReference type="NCBI Taxonomy" id="2666263"/>
    <lineage>
        <taxon>Bacteria</taxon>
        <taxon>Bacillati</taxon>
        <taxon>Actinomycetota</taxon>
        <taxon>Actinomycetes</taxon>
        <taxon>Kitasatosporales</taxon>
        <taxon>Streptomycetaceae</taxon>
        <taxon>Streptomyces</taxon>
    </lineage>
</organism>
<feature type="domain" description="YqeB PH" evidence="3">
    <location>
        <begin position="27"/>
        <end position="165"/>
    </location>
</feature>
<keyword evidence="1" id="KW-0812">Transmembrane</keyword>
<keyword evidence="5" id="KW-1185">Reference proteome</keyword>
<evidence type="ECO:0000256" key="1">
    <source>
        <dbReference type="SAM" id="Phobius"/>
    </source>
</evidence>
<comment type="caution">
    <text evidence="4">The sequence shown here is derived from an EMBL/GenBank/DDBJ whole genome shotgun (WGS) entry which is preliminary data.</text>
</comment>
<name>A0ABW2JAV8_9ACTN</name>